<feature type="transmembrane region" description="Helical" evidence="1">
    <location>
        <begin position="6"/>
        <end position="27"/>
    </location>
</feature>
<name>A0ABW7Q8S4_9MICO</name>
<organism evidence="2 3">
    <name type="scientific">Microbacterium alkaliflavum</name>
    <dbReference type="NCBI Taxonomy" id="3248839"/>
    <lineage>
        <taxon>Bacteria</taxon>
        <taxon>Bacillati</taxon>
        <taxon>Actinomycetota</taxon>
        <taxon>Actinomycetes</taxon>
        <taxon>Micrococcales</taxon>
        <taxon>Microbacteriaceae</taxon>
        <taxon>Microbacterium</taxon>
    </lineage>
</organism>
<keyword evidence="1" id="KW-0472">Membrane</keyword>
<gene>
    <name evidence="2" type="ORF">ACH3VR_10895</name>
</gene>
<keyword evidence="1" id="KW-0812">Transmembrane</keyword>
<proteinExistence type="predicted"/>
<accession>A0ABW7Q8S4</accession>
<comment type="caution">
    <text evidence="2">The sequence shown here is derived from an EMBL/GenBank/DDBJ whole genome shotgun (WGS) entry which is preliminary data.</text>
</comment>
<evidence type="ECO:0000313" key="2">
    <source>
        <dbReference type="EMBL" id="MFH8250862.1"/>
    </source>
</evidence>
<dbReference type="Proteomes" id="UP001610861">
    <property type="component" value="Unassembled WGS sequence"/>
</dbReference>
<keyword evidence="1" id="KW-1133">Transmembrane helix</keyword>
<evidence type="ECO:0000313" key="3">
    <source>
        <dbReference type="Proteomes" id="UP001610861"/>
    </source>
</evidence>
<sequence>MNGDVFLAVFLFIAAAMLIVMGISFIADIKRGNGPVLEGATVESPGNPAALRRRTYTFLRVESETVAWIITVVTFLLAAGAAIGGIVVLAS</sequence>
<dbReference type="RefSeq" id="WP_396640809.1">
    <property type="nucleotide sequence ID" value="NZ_JBIQWL010000003.1"/>
</dbReference>
<protein>
    <submittedName>
        <fullName evidence="2">Uncharacterized protein</fullName>
    </submittedName>
</protein>
<evidence type="ECO:0000256" key="1">
    <source>
        <dbReference type="SAM" id="Phobius"/>
    </source>
</evidence>
<feature type="transmembrane region" description="Helical" evidence="1">
    <location>
        <begin position="66"/>
        <end position="90"/>
    </location>
</feature>
<keyword evidence="3" id="KW-1185">Reference proteome</keyword>
<reference evidence="2 3" key="1">
    <citation type="submission" date="2024-09" db="EMBL/GenBank/DDBJ databases">
        <authorList>
            <person name="Pan X."/>
        </authorList>
    </citation>
    <scope>NUCLEOTIDE SEQUENCE [LARGE SCALE GENOMIC DNA]</scope>
    <source>
        <strain evidence="2 3">B2969</strain>
    </source>
</reference>
<dbReference type="EMBL" id="JBIQWL010000003">
    <property type="protein sequence ID" value="MFH8250862.1"/>
    <property type="molecule type" value="Genomic_DNA"/>
</dbReference>